<dbReference type="PROSITE" id="PS51059">
    <property type="entry name" value="PARP_CATALYTIC"/>
    <property type="match status" value="1"/>
</dbReference>
<evidence type="ECO:0000313" key="8">
    <source>
        <dbReference type="EnsemblPlants" id="OBART10G19630.1"/>
    </source>
</evidence>
<dbReference type="STRING" id="65489.A0A0D3HGZ0"/>
<proteinExistence type="predicted"/>
<dbReference type="PANTHER" id="PTHR32263">
    <property type="entry name" value="INACTIVE POLY [ADP-RIBOSE] POLYMERASE SRO4-RELATED"/>
    <property type="match status" value="1"/>
</dbReference>
<feature type="domain" description="RST" evidence="7">
    <location>
        <begin position="560"/>
        <end position="631"/>
    </location>
</feature>
<dbReference type="InterPro" id="IPR057823">
    <property type="entry name" value="WWE_RCD1"/>
</dbReference>
<dbReference type="Gene3D" id="3.90.228.10">
    <property type="match status" value="1"/>
</dbReference>
<dbReference type="GO" id="GO:0005634">
    <property type="term" value="C:nucleus"/>
    <property type="evidence" value="ECO:0007669"/>
    <property type="project" value="UniProtKB-SubCell"/>
</dbReference>
<keyword evidence="4" id="KW-0539">Nucleus</keyword>
<evidence type="ECO:0000259" key="6">
    <source>
        <dbReference type="PROSITE" id="PS51059"/>
    </source>
</evidence>
<dbReference type="InterPro" id="IPR012317">
    <property type="entry name" value="Poly(ADP-ribose)pol_cat_dom"/>
</dbReference>
<dbReference type="Gramene" id="OBART10G19630.1">
    <property type="protein sequence ID" value="OBART10G19630.1"/>
    <property type="gene ID" value="OBART10G19630"/>
</dbReference>
<dbReference type="GO" id="GO:0003950">
    <property type="term" value="F:NAD+ poly-ADP-ribosyltransferase activity"/>
    <property type="evidence" value="ECO:0007669"/>
    <property type="project" value="InterPro"/>
</dbReference>
<keyword evidence="3" id="KW-0346">Stress response</keyword>
<dbReference type="PANTHER" id="PTHR32263:SF10">
    <property type="entry name" value="OS10G0577800 PROTEIN"/>
    <property type="match status" value="1"/>
</dbReference>
<dbReference type="SUPFAM" id="SSF56399">
    <property type="entry name" value="ADP-ribosylation"/>
    <property type="match status" value="1"/>
</dbReference>
<evidence type="ECO:0000256" key="2">
    <source>
        <dbReference type="ARBA" id="ARBA00022473"/>
    </source>
</evidence>
<reference evidence="8" key="2">
    <citation type="submission" date="2015-03" db="UniProtKB">
        <authorList>
            <consortium name="EnsemblPlants"/>
        </authorList>
    </citation>
    <scope>IDENTIFICATION</scope>
</reference>
<evidence type="ECO:0000256" key="1">
    <source>
        <dbReference type="ARBA" id="ARBA00004123"/>
    </source>
</evidence>
<feature type="compositionally biased region" description="Low complexity" evidence="5">
    <location>
        <begin position="196"/>
        <end position="207"/>
    </location>
</feature>
<dbReference type="Pfam" id="PF12174">
    <property type="entry name" value="RST"/>
    <property type="match status" value="1"/>
</dbReference>
<dbReference type="PaxDb" id="65489-OBART10G19630.1"/>
<keyword evidence="2" id="KW-0217">Developmental protein</keyword>
<dbReference type="AlphaFoldDB" id="A0A0D3HGZ0"/>
<feature type="region of interest" description="Disordered" evidence="5">
    <location>
        <begin position="188"/>
        <end position="237"/>
    </location>
</feature>
<evidence type="ECO:0000256" key="4">
    <source>
        <dbReference type="ARBA" id="ARBA00023242"/>
    </source>
</evidence>
<dbReference type="Proteomes" id="UP000026960">
    <property type="component" value="Chromosome 10"/>
</dbReference>
<reference evidence="8" key="1">
    <citation type="journal article" date="2009" name="Rice">
        <title>De Novo Next Generation Sequencing of Plant Genomes.</title>
        <authorList>
            <person name="Rounsley S."/>
            <person name="Marri P.R."/>
            <person name="Yu Y."/>
            <person name="He R."/>
            <person name="Sisneros N."/>
            <person name="Goicoechea J.L."/>
            <person name="Lee S.J."/>
            <person name="Angelova A."/>
            <person name="Kudrna D."/>
            <person name="Luo M."/>
            <person name="Affourtit J."/>
            <person name="Desany B."/>
            <person name="Knight J."/>
            <person name="Niazi F."/>
            <person name="Egholm M."/>
            <person name="Wing R.A."/>
        </authorList>
    </citation>
    <scope>NUCLEOTIDE SEQUENCE [LARGE SCALE GENOMIC DNA]</scope>
    <source>
        <strain evidence="8">cv. IRGC 105608</strain>
    </source>
</reference>
<organism evidence="8">
    <name type="scientific">Oryza barthii</name>
    <dbReference type="NCBI Taxonomy" id="65489"/>
    <lineage>
        <taxon>Eukaryota</taxon>
        <taxon>Viridiplantae</taxon>
        <taxon>Streptophyta</taxon>
        <taxon>Embryophyta</taxon>
        <taxon>Tracheophyta</taxon>
        <taxon>Spermatophyta</taxon>
        <taxon>Magnoliopsida</taxon>
        <taxon>Liliopsida</taxon>
        <taxon>Poales</taxon>
        <taxon>Poaceae</taxon>
        <taxon>BOP clade</taxon>
        <taxon>Oryzoideae</taxon>
        <taxon>Oryzeae</taxon>
        <taxon>Oryzinae</taxon>
        <taxon>Oryza</taxon>
    </lineage>
</organism>
<dbReference type="eggNOG" id="ENOG502QZEX">
    <property type="taxonomic scope" value="Eukaryota"/>
</dbReference>
<name>A0A0D3HGZ0_9ORYZ</name>
<sequence length="664" mass="74695">MAAMNEKVLDKCGGNISSLKRKRDNPAARCADASNTSKLHKHPADNSVVRFYVDEGHKAKIKCHFNMQIIQSYQNFMTSALPKRILLRQGGEWKDFPKQIVKLAHSDFRTKKTITEGEHQTHLFLLDFVHMTFIDSKTGLQRPIAWIDENGKQYFPEFFIEDKTLYRKKELGNGNNVYIIVEPNGTQEMNDHFGTSESSAESSNFESSTDDVSSPKRAKAERSVAGNKTGGVKETIGENEPHALLPIPCRSLPQDKLGDHSRVQLAISAVQKLLLQGLGTVLGSKDIVGIYRTPAVDNHKEFRYNLFKKQAEHTKCKRGNANVRYAWLACSKDAVDEMMLNGVMHFEKTVKCPDYGIGTILAPANCSNTCVNYSDVDENGIVHMMLCRVVMGNVEIVHHGSKQHRPSNEYFDSGVDDIKNPQHYIVWDMNVNSHIYSEFVVTIKLPSRVKDSPATEEDCHNLSEVSSLILSSGSPDSVRRYLSMGLDNIAIVSQLLFSYRQVPLLEQQQHAVIQTVTESTIDLCLLLRLDFKLTVDMNLQASPALGGHYEAPMLGDKVERAPSTPWMPFSMLFAAISTKVSAENMDMVNSCYEEFKSKKISRVDLVKKLRHIVGDRMLISTIMRLQDKLPPMSRHEAPKHVGQDDGYTMKSSVRMVREATGRLD</sequence>
<protein>
    <recommendedName>
        <fullName evidence="10">PARP</fullName>
    </recommendedName>
</protein>
<evidence type="ECO:0000259" key="7">
    <source>
        <dbReference type="PROSITE" id="PS51879"/>
    </source>
</evidence>
<accession>A0A0D3HGZ0</accession>
<comment type="subcellular location">
    <subcellularLocation>
        <location evidence="1">Nucleus</location>
    </subcellularLocation>
</comment>
<evidence type="ECO:0000256" key="5">
    <source>
        <dbReference type="SAM" id="MobiDB-lite"/>
    </source>
</evidence>
<evidence type="ECO:0000256" key="3">
    <source>
        <dbReference type="ARBA" id="ARBA00023016"/>
    </source>
</evidence>
<feature type="domain" description="PARP catalytic" evidence="6">
    <location>
        <begin position="252"/>
        <end position="464"/>
    </location>
</feature>
<keyword evidence="9" id="KW-1185">Reference proteome</keyword>
<evidence type="ECO:0000313" key="9">
    <source>
        <dbReference type="Proteomes" id="UP000026960"/>
    </source>
</evidence>
<dbReference type="InterPro" id="IPR044964">
    <property type="entry name" value="RCD1/SRO1-5"/>
</dbReference>
<dbReference type="EnsemblPlants" id="OBART10G19630.1">
    <property type="protein sequence ID" value="OBART10G19630.1"/>
    <property type="gene ID" value="OBART10G19630"/>
</dbReference>
<dbReference type="InterPro" id="IPR022003">
    <property type="entry name" value="RST"/>
</dbReference>
<dbReference type="Pfam" id="PF23467">
    <property type="entry name" value="WWE_5"/>
    <property type="match status" value="1"/>
</dbReference>
<evidence type="ECO:0008006" key="10">
    <source>
        <dbReference type="Google" id="ProtNLM"/>
    </source>
</evidence>
<dbReference type="PROSITE" id="PS51879">
    <property type="entry name" value="RST"/>
    <property type="match status" value="1"/>
</dbReference>